<dbReference type="GO" id="GO:0032266">
    <property type="term" value="F:phosphatidylinositol-3-phosphate binding"/>
    <property type="evidence" value="ECO:0007669"/>
    <property type="project" value="UniProtKB-UniRule"/>
</dbReference>
<feature type="region of interest" description="Disordered" evidence="8">
    <location>
        <begin position="178"/>
        <end position="212"/>
    </location>
</feature>
<evidence type="ECO:0000313" key="10">
    <source>
        <dbReference type="EMBL" id="EMD35198.1"/>
    </source>
</evidence>
<dbReference type="InterPro" id="IPR036390">
    <property type="entry name" value="WH_DNA-bd_sf"/>
</dbReference>
<dbReference type="EMBL" id="KB445801">
    <property type="protein sequence ID" value="EMD35198.1"/>
    <property type="molecule type" value="Genomic_DNA"/>
</dbReference>
<feature type="region of interest" description="Disordered" evidence="8">
    <location>
        <begin position="240"/>
        <end position="275"/>
    </location>
</feature>
<dbReference type="Gene3D" id="2.30.29.30">
    <property type="entry name" value="Pleckstrin-homology domain (PH domain)/Phosphotyrosine-binding domain (PTB)"/>
    <property type="match status" value="1"/>
</dbReference>
<feature type="region of interest" description="Disordered" evidence="8">
    <location>
        <begin position="99"/>
        <end position="124"/>
    </location>
</feature>
<proteinExistence type="inferred from homology"/>
<reference evidence="10 11" key="1">
    <citation type="journal article" date="2012" name="Proc. Natl. Acad. Sci. U.S.A.">
        <title>Comparative genomics of Ceriporiopsis subvermispora and Phanerochaete chrysosporium provide insight into selective ligninolysis.</title>
        <authorList>
            <person name="Fernandez-Fueyo E."/>
            <person name="Ruiz-Duenas F.J."/>
            <person name="Ferreira P."/>
            <person name="Floudas D."/>
            <person name="Hibbett D.S."/>
            <person name="Canessa P."/>
            <person name="Larrondo L.F."/>
            <person name="James T.Y."/>
            <person name="Seelenfreund D."/>
            <person name="Lobos S."/>
            <person name="Polanco R."/>
            <person name="Tello M."/>
            <person name="Honda Y."/>
            <person name="Watanabe T."/>
            <person name="Watanabe T."/>
            <person name="Ryu J.S."/>
            <person name="Kubicek C.P."/>
            <person name="Schmoll M."/>
            <person name="Gaskell J."/>
            <person name="Hammel K.E."/>
            <person name="St John F.J."/>
            <person name="Vanden Wymelenberg A."/>
            <person name="Sabat G."/>
            <person name="Splinter BonDurant S."/>
            <person name="Syed K."/>
            <person name="Yadav J.S."/>
            <person name="Doddapaneni H."/>
            <person name="Subramanian V."/>
            <person name="Lavin J.L."/>
            <person name="Oguiza J.A."/>
            <person name="Perez G."/>
            <person name="Pisabarro A.G."/>
            <person name="Ramirez L."/>
            <person name="Santoyo F."/>
            <person name="Master E."/>
            <person name="Coutinho P.M."/>
            <person name="Henrissat B."/>
            <person name="Lombard V."/>
            <person name="Magnuson J.K."/>
            <person name="Kuees U."/>
            <person name="Hori C."/>
            <person name="Igarashi K."/>
            <person name="Samejima M."/>
            <person name="Held B.W."/>
            <person name="Barry K.W."/>
            <person name="LaButti K.M."/>
            <person name="Lapidus A."/>
            <person name="Lindquist E.A."/>
            <person name="Lucas S.M."/>
            <person name="Riley R."/>
            <person name="Salamov A.A."/>
            <person name="Hoffmeister D."/>
            <person name="Schwenk D."/>
            <person name="Hadar Y."/>
            <person name="Yarden O."/>
            <person name="de Vries R.P."/>
            <person name="Wiebenga A."/>
            <person name="Stenlid J."/>
            <person name="Eastwood D."/>
            <person name="Grigoriev I.V."/>
            <person name="Berka R.M."/>
            <person name="Blanchette R.A."/>
            <person name="Kersten P."/>
            <person name="Martinez A.T."/>
            <person name="Vicuna R."/>
            <person name="Cullen D."/>
        </authorList>
    </citation>
    <scope>NUCLEOTIDE SEQUENCE [LARGE SCALE GENOMIC DNA]</scope>
    <source>
        <strain evidence="10 11">B</strain>
    </source>
</reference>
<feature type="compositionally biased region" description="Low complexity" evidence="8">
    <location>
        <begin position="178"/>
        <end position="206"/>
    </location>
</feature>
<dbReference type="InterPro" id="IPR001876">
    <property type="entry name" value="Znf_RanBP2"/>
</dbReference>
<dbReference type="GO" id="GO:0043328">
    <property type="term" value="P:protein transport to vacuole involved in ubiquitin-dependent protein catabolic process via the multivesicular body sorting pathway"/>
    <property type="evidence" value="ECO:0007669"/>
    <property type="project" value="UniProtKB-UniRule"/>
</dbReference>
<dbReference type="OrthoDB" id="271448at2759"/>
<gene>
    <name evidence="10" type="ORF">CERSUDRAFT_116667</name>
</gene>
<dbReference type="Proteomes" id="UP000016930">
    <property type="component" value="Unassembled WGS sequence"/>
</dbReference>
<dbReference type="SUPFAM" id="SSF46785">
    <property type="entry name" value="Winged helix' DNA-binding domain"/>
    <property type="match status" value="1"/>
</dbReference>
<evidence type="ECO:0000259" key="9">
    <source>
        <dbReference type="PROSITE" id="PS51495"/>
    </source>
</evidence>
<dbReference type="PROSITE" id="PS51495">
    <property type="entry name" value="GLUE"/>
    <property type="match status" value="1"/>
</dbReference>
<keyword evidence="3" id="KW-0479">Metal-binding</keyword>
<feature type="domain" description="GLUE N-terminal" evidence="9">
    <location>
        <begin position="10"/>
        <end position="312"/>
    </location>
</feature>
<dbReference type="STRING" id="914234.M2QDS5"/>
<dbReference type="InterPro" id="IPR037855">
    <property type="entry name" value="Vps36"/>
</dbReference>
<comment type="subunit">
    <text evidence="7">Component of the endosomal sorting complex required for transport II (ESCRT-II).</text>
</comment>
<dbReference type="HOGENOM" id="CLU_015433_3_0_1"/>
<evidence type="ECO:0000313" key="11">
    <source>
        <dbReference type="Proteomes" id="UP000016930"/>
    </source>
</evidence>
<keyword evidence="7" id="KW-0967">Endosome</keyword>
<comment type="function">
    <text evidence="7">Component of the ESCRT-II complex (endosomal sorting complex required for transport II), which is required for multivesicular body (MVB) formation and sorting of endosomal cargo proteins into MVBs.</text>
</comment>
<comment type="similarity">
    <text evidence="1 7">Belongs to the VPS36 family.</text>
</comment>
<dbReference type="SMART" id="SM00547">
    <property type="entry name" value="ZnF_RBZ"/>
    <property type="match status" value="2"/>
</dbReference>
<dbReference type="Gene3D" id="2.30.30.380">
    <property type="entry name" value="Zn-finger domain of Sec23/24"/>
    <property type="match status" value="1"/>
</dbReference>
<dbReference type="PANTHER" id="PTHR13128">
    <property type="entry name" value="VACUOLAR PROTEIN-SORTING-ASSOCIATED PROTEIN 36"/>
    <property type="match status" value="1"/>
</dbReference>
<dbReference type="Gene3D" id="6.10.140.260">
    <property type="match status" value="1"/>
</dbReference>
<dbReference type="Pfam" id="PF11605">
    <property type="entry name" value="Vps36_ESCRT-II"/>
    <property type="match status" value="1"/>
</dbReference>
<dbReference type="InterPro" id="IPR040608">
    <property type="entry name" value="Snf8/Vps36"/>
</dbReference>
<dbReference type="AlphaFoldDB" id="M2QDS5"/>
<dbReference type="PANTHER" id="PTHR13128:SF12">
    <property type="entry name" value="VACUOLAR PROTEIN-SORTING-ASSOCIATED PROTEIN 36"/>
    <property type="match status" value="1"/>
</dbReference>
<keyword evidence="4" id="KW-0863">Zinc-finger</keyword>
<evidence type="ECO:0000256" key="7">
    <source>
        <dbReference type="RuleBase" id="RU367095"/>
    </source>
</evidence>
<dbReference type="InterPro" id="IPR021648">
    <property type="entry name" value="GLUE_dom"/>
</dbReference>
<keyword evidence="7" id="KW-0963">Cytoplasm</keyword>
<dbReference type="InterPro" id="IPR036388">
    <property type="entry name" value="WH-like_DNA-bd_sf"/>
</dbReference>
<evidence type="ECO:0000256" key="6">
    <source>
        <dbReference type="ARBA" id="ARBA00022927"/>
    </source>
</evidence>
<evidence type="ECO:0000256" key="3">
    <source>
        <dbReference type="ARBA" id="ARBA00022723"/>
    </source>
</evidence>
<dbReference type="GO" id="GO:0031902">
    <property type="term" value="C:late endosome membrane"/>
    <property type="evidence" value="ECO:0007669"/>
    <property type="project" value="UniProtKB-UniRule"/>
</dbReference>
<keyword evidence="5" id="KW-0862">Zinc</keyword>
<sequence length="612" mass="65922">MSLKRYTKSVDGTIPVPALLYSDEDLLASQEGVGIYDGPQKSAPHQAGSAFATTHRLFYIDAAHPHSRSFALHLSDVARTDYYAGLLRSSPKVTLYLRARPKPDTPPSAQPIGLGTAHASNSAAGDPTFDSWECEVCSYRNPPGLSPTAARVCGLCGVPRASVQAKSVPAKSSASASHYLSSSLPSSSVNLSKSSTSPSPLSSSPSQTPKANEDEEIACPACTFLNHPSLPSCEICGTQLPRKPRASHPPAKSAPTSRPATPRVDEDDDDDLDSPDKKIVRLSFRKGGDKTFYNVLRRSLLGKAWEGSSISKATTSNVPSGLIESTARSGITGILQTVDDTQRTTATNMQDALQDLEALMIKWKDMVRLAQDLNERLTAASTSTPAYPYGVSETGPAMTTQAVEPEEATFIRSSLAQLGLHMNNTPVTLDMVRDEQRWVEELAKELAGILQGQGKTQGMMRKRGIIGLDEVWGGWNRARGVALIPPATFLQVLLHLPGCTSPTIQMRTFGSSSLSVLHTPPYTKAAFASRMVSLLTLAGPKTTVDVAHEEELPIALIQEMITEVEEAGEICRDESEAGLSVPTVSAGEWTSGEVRWWVNVFRGYVWDGQQFD</sequence>
<organism evidence="10 11">
    <name type="scientific">Ceriporiopsis subvermispora (strain B)</name>
    <name type="common">White-rot fungus</name>
    <name type="synonym">Gelatoporia subvermispora</name>
    <dbReference type="NCBI Taxonomy" id="914234"/>
    <lineage>
        <taxon>Eukaryota</taxon>
        <taxon>Fungi</taxon>
        <taxon>Dikarya</taxon>
        <taxon>Basidiomycota</taxon>
        <taxon>Agaricomycotina</taxon>
        <taxon>Agaricomycetes</taxon>
        <taxon>Polyporales</taxon>
        <taxon>Gelatoporiaceae</taxon>
        <taxon>Gelatoporia</taxon>
    </lineage>
</organism>
<dbReference type="GO" id="GO:0043130">
    <property type="term" value="F:ubiquitin binding"/>
    <property type="evidence" value="ECO:0007669"/>
    <property type="project" value="UniProtKB-UniRule"/>
</dbReference>
<accession>M2QDS5</accession>
<evidence type="ECO:0000256" key="5">
    <source>
        <dbReference type="ARBA" id="ARBA00022833"/>
    </source>
</evidence>
<evidence type="ECO:0000256" key="4">
    <source>
        <dbReference type="ARBA" id="ARBA00022771"/>
    </source>
</evidence>
<evidence type="ECO:0000256" key="2">
    <source>
        <dbReference type="ARBA" id="ARBA00022448"/>
    </source>
</evidence>
<dbReference type="GO" id="GO:0000814">
    <property type="term" value="C:ESCRT II complex"/>
    <property type="evidence" value="ECO:0007669"/>
    <property type="project" value="UniProtKB-UniRule"/>
</dbReference>
<protein>
    <recommendedName>
        <fullName evidence="7">Vacuolar protein-sorting-associated protein 36</fullName>
    </recommendedName>
    <alternativeName>
        <fullName evidence="7">ESCRT-II complex subunit VPS36</fullName>
    </alternativeName>
</protein>
<dbReference type="Pfam" id="PF04157">
    <property type="entry name" value="EAP30"/>
    <property type="match status" value="1"/>
</dbReference>
<dbReference type="SUPFAM" id="SSF50729">
    <property type="entry name" value="PH domain-like"/>
    <property type="match status" value="2"/>
</dbReference>
<dbReference type="Gene3D" id="1.10.10.10">
    <property type="entry name" value="Winged helix-like DNA-binding domain superfamily/Winged helix DNA-binding domain"/>
    <property type="match status" value="2"/>
</dbReference>
<name>M2QDS5_CERS8</name>
<keyword evidence="6 7" id="KW-0653">Protein transport</keyword>
<keyword evidence="2 7" id="KW-0813">Transport</keyword>
<dbReference type="GO" id="GO:0008270">
    <property type="term" value="F:zinc ion binding"/>
    <property type="evidence" value="ECO:0007669"/>
    <property type="project" value="UniProtKB-KW"/>
</dbReference>
<dbReference type="Gene3D" id="4.10.1060.10">
    <property type="entry name" value="Zinc finger, RanBP2-type"/>
    <property type="match status" value="1"/>
</dbReference>
<comment type="subcellular location">
    <subcellularLocation>
        <location evidence="7">Cytoplasm</location>
    </subcellularLocation>
    <subcellularLocation>
        <location evidence="7">Endosome</location>
    </subcellularLocation>
</comment>
<evidence type="ECO:0000256" key="1">
    <source>
        <dbReference type="ARBA" id="ARBA00009697"/>
    </source>
</evidence>
<keyword evidence="11" id="KW-1185">Reference proteome</keyword>
<evidence type="ECO:0000256" key="8">
    <source>
        <dbReference type="SAM" id="MobiDB-lite"/>
    </source>
</evidence>
<dbReference type="InterPro" id="IPR011993">
    <property type="entry name" value="PH-like_dom_sf"/>
</dbReference>